<dbReference type="CDD" id="cd01005">
    <property type="entry name" value="PBP2_CysP"/>
    <property type="match status" value="1"/>
</dbReference>
<keyword evidence="4" id="KW-0574">Periplasm</keyword>
<accession>A0ABD1YGV8</accession>
<evidence type="ECO:0000256" key="3">
    <source>
        <dbReference type="ARBA" id="ARBA00022729"/>
    </source>
</evidence>
<sequence>MSCWVHSAANCPPGINGEVMGAWKYFPSSSCEFFTRSGNHILHRRIPTTAIFGIAAAEMAYPEHMLHGVLSNRIGENAVACFSSSCMNLVTSSNLDFSSGCSCRISDRSHHLGHNSLLDKDYGSVAAKSRSSLGTSLGITPVSSHMEAKCGPCSLDSNKGKNSDRPKSNDRRSFLGKVASLSLFSISLGPAFCESAGAASNFFGGTQDKGPEAKAVKKKPVLITLAAYAVTKVAYENITQLFAKKWREETGQEVRFRLSLAGSGAQARAVIDGLPADVVSLALPLDVIKIEEAGLIDSNWQKRVPNNGVPAETTVCIVSRPRNPKNIVDWQDLGRPDVSCLTANPKTAGVARWNFLALWGSVTVAGGSEEEAQHLIENVFKNVPVEPRDAREVSDVFFKQGLGDAMITYENEIFLTNEKIVESRGEPLPYTIPELNVRVEMSIAVVDRNARKSGVHEVAEAFVNFCFTEPAQREYAKTGFRPYMQSVAEKFDIIPVKKPWKVEEQIGDWLHVQERFFSDNGLINVIETNVREHRLAQK</sequence>
<comment type="subcellular location">
    <subcellularLocation>
        <location evidence="1">Periplasm</location>
    </subcellularLocation>
</comment>
<dbReference type="EMBL" id="JBHFFA010000004">
    <property type="protein sequence ID" value="KAL2630033.1"/>
    <property type="molecule type" value="Genomic_DNA"/>
</dbReference>
<dbReference type="PANTHER" id="PTHR30368">
    <property type="entry name" value="SULFATE-BINDING PROTEIN"/>
    <property type="match status" value="1"/>
</dbReference>
<dbReference type="NCBIfam" id="TIGR00971">
    <property type="entry name" value="3a0106s03"/>
    <property type="match status" value="1"/>
</dbReference>
<dbReference type="Proteomes" id="UP001605036">
    <property type="component" value="Unassembled WGS sequence"/>
</dbReference>
<keyword evidence="7" id="KW-1185">Reference proteome</keyword>
<evidence type="ECO:0000256" key="2">
    <source>
        <dbReference type="ARBA" id="ARBA00022448"/>
    </source>
</evidence>
<reference evidence="6 7" key="1">
    <citation type="submission" date="2024-09" db="EMBL/GenBank/DDBJ databases">
        <title>Chromosome-scale assembly of Riccia fluitans.</title>
        <authorList>
            <person name="Paukszto L."/>
            <person name="Sawicki J."/>
            <person name="Karawczyk K."/>
            <person name="Piernik-Szablinska J."/>
            <person name="Szczecinska M."/>
            <person name="Mazdziarz M."/>
        </authorList>
    </citation>
    <scope>NUCLEOTIDE SEQUENCE [LARGE SCALE GENOMIC DNA]</scope>
    <source>
        <strain evidence="6">Rf_01</strain>
        <tissue evidence="6">Aerial parts of the thallus</tissue>
    </source>
</reference>
<dbReference type="AlphaFoldDB" id="A0ABD1YGV8"/>
<comment type="caution">
    <text evidence="6">The sequence shown here is derived from an EMBL/GenBank/DDBJ whole genome shotgun (WGS) entry which is preliminary data.</text>
</comment>
<evidence type="ECO:0000256" key="1">
    <source>
        <dbReference type="ARBA" id="ARBA00004418"/>
    </source>
</evidence>
<evidence type="ECO:0000256" key="5">
    <source>
        <dbReference type="SAM" id="MobiDB-lite"/>
    </source>
</evidence>
<gene>
    <name evidence="6" type="ORF">R1flu_014719</name>
</gene>
<dbReference type="Gene3D" id="3.40.190.10">
    <property type="entry name" value="Periplasmic binding protein-like II"/>
    <property type="match status" value="2"/>
</dbReference>
<keyword evidence="2" id="KW-0813">Transport</keyword>
<name>A0ABD1YGV8_9MARC</name>
<evidence type="ECO:0000313" key="6">
    <source>
        <dbReference type="EMBL" id="KAL2630033.1"/>
    </source>
</evidence>
<feature type="compositionally biased region" description="Basic and acidic residues" evidence="5">
    <location>
        <begin position="158"/>
        <end position="171"/>
    </location>
</feature>
<organism evidence="6 7">
    <name type="scientific">Riccia fluitans</name>
    <dbReference type="NCBI Taxonomy" id="41844"/>
    <lineage>
        <taxon>Eukaryota</taxon>
        <taxon>Viridiplantae</taxon>
        <taxon>Streptophyta</taxon>
        <taxon>Embryophyta</taxon>
        <taxon>Marchantiophyta</taxon>
        <taxon>Marchantiopsida</taxon>
        <taxon>Marchantiidae</taxon>
        <taxon>Marchantiales</taxon>
        <taxon>Ricciaceae</taxon>
        <taxon>Riccia</taxon>
    </lineage>
</organism>
<dbReference type="SUPFAM" id="SSF53850">
    <property type="entry name" value="Periplasmic binding protein-like II"/>
    <property type="match status" value="1"/>
</dbReference>
<feature type="region of interest" description="Disordered" evidence="5">
    <location>
        <begin position="151"/>
        <end position="171"/>
    </location>
</feature>
<protein>
    <recommendedName>
        <fullName evidence="8">Sulfate ABC transporter substrate-binding protein</fullName>
    </recommendedName>
</protein>
<dbReference type="PANTHER" id="PTHR30368:SF2">
    <property type="entry name" value="SULFATE-BINDING PROTEIN"/>
    <property type="match status" value="1"/>
</dbReference>
<dbReference type="InterPro" id="IPR005669">
    <property type="entry name" value="Thiosulph/SO4-bd"/>
</dbReference>
<evidence type="ECO:0008006" key="8">
    <source>
        <dbReference type="Google" id="ProtNLM"/>
    </source>
</evidence>
<proteinExistence type="predicted"/>
<evidence type="ECO:0000256" key="4">
    <source>
        <dbReference type="ARBA" id="ARBA00022764"/>
    </source>
</evidence>
<keyword evidence="3" id="KW-0732">Signal</keyword>
<evidence type="ECO:0000313" key="7">
    <source>
        <dbReference type="Proteomes" id="UP001605036"/>
    </source>
</evidence>
<dbReference type="Pfam" id="PF13531">
    <property type="entry name" value="SBP_bac_11"/>
    <property type="match status" value="1"/>
</dbReference>